<gene>
    <name evidence="13" type="ORF">E3P99_03990</name>
</gene>
<feature type="compositionally biased region" description="Low complexity" evidence="10">
    <location>
        <begin position="991"/>
        <end position="1004"/>
    </location>
</feature>
<dbReference type="Pfam" id="PF03221">
    <property type="entry name" value="HTH_Tnp_Tc5"/>
    <property type="match status" value="1"/>
</dbReference>
<feature type="compositionally biased region" description="Low complexity" evidence="10">
    <location>
        <begin position="904"/>
        <end position="922"/>
    </location>
</feature>
<dbReference type="GO" id="GO:0016020">
    <property type="term" value="C:membrane"/>
    <property type="evidence" value="ECO:0007669"/>
    <property type="project" value="UniProtKB-SubCell"/>
</dbReference>
<dbReference type="EMBL" id="SPNW01000109">
    <property type="protein sequence ID" value="TIA85485.1"/>
    <property type="molecule type" value="Genomic_DNA"/>
</dbReference>
<feature type="repeat" description="Solcar" evidence="9">
    <location>
        <begin position="675"/>
        <end position="754"/>
    </location>
</feature>
<dbReference type="Proteomes" id="UP000310189">
    <property type="component" value="Unassembled WGS sequence"/>
</dbReference>
<keyword evidence="14" id="KW-1185">Reference proteome</keyword>
<feature type="region of interest" description="Disordered" evidence="10">
    <location>
        <begin position="1137"/>
        <end position="1176"/>
    </location>
</feature>
<protein>
    <recommendedName>
        <fullName evidence="15">CAP-Gly domain-containing protein</fullName>
    </recommendedName>
</protein>
<dbReference type="OrthoDB" id="415315at2759"/>
<dbReference type="SUPFAM" id="SSF103506">
    <property type="entry name" value="Mitochondrial carrier"/>
    <property type="match status" value="1"/>
</dbReference>
<dbReference type="Gene3D" id="1.10.10.60">
    <property type="entry name" value="Homeodomain-like"/>
    <property type="match status" value="2"/>
</dbReference>
<dbReference type="PROSITE" id="PS50920">
    <property type="entry name" value="SOLCAR"/>
    <property type="match status" value="3"/>
</dbReference>
<feature type="domain" description="CAP-Gly" evidence="11">
    <location>
        <begin position="35"/>
        <end position="79"/>
    </location>
</feature>
<sequence length="1359" mass="148804">MDNHHDEKLTLPRRIELLTNQGGISNIRGTIKYHGAVDGTDGVWYGIEWDDSSRGKHSGDKDGKQYFTARTPLSATFVRPSKRIHLGQSLLSAFKHKYGYSDEELEFAPNIAGISKKLSQTRELRVAGLEHMGVYGVSDSEAEELASEAYNLRQLSLAHSLISSFADVDKLVKSLPSLQELDISSNIFQIQAESYRSLGQLKTLKLNNTLIEWREIASLSDSLTALEELELAYNGIASLESTSAMSTLQTLVVAHNKIADWNEVQALLKSMPSNSIASIPYSAADAHSLKTLILSHNEIADWKSIDALALSLPNVESLSLTDCALMNNEADIGKARRNVIARFANLRTLNLSEVSIEERKDAEWSYIKSPPTEQDPKRARYTELCKEYDYEPSNQPTKKQTYLQLKKIDSKTYPLTTISSMPIKKLRMIARRVFDLSQLDVSLTASMIPPPNMFGEVTQERTDVELDDDYKDLRWFSVESGDHIVTMSASNPPPFYHALFAGALSGVTVDLFFYPIDTLKTRLQSTQGFLQAGGFKNIYKGVGSVAFGGAPGAAAFFTTYETLKKVIPAYSPVKDIPDAAVHMLAGSGGETAACLIRVPTEVVKSRQQTMAYGSVSSLKAAQLLLAQEGAKGFYRGFGITVFREIPFTSVQFPLYEYLKSQVARLRHRDHARPHEGALCGTVAGAVAAATTTPLDVIKTRTMLSKERISFASVISDVYQKGGYRAFFAGVVPRVTWISAGGAVFLVVLLVCVRGFNDLLRQNVCGESDDGCAESWQQLLVHLADTEHWIASPRLSSGPGIVVLWPSMETPQDLSQPKSQQSAKEWALQQDNQLRMAAALNHGSYGDSSGIMTRHRAAMAARNLQSPGTLPTALTAAPLPPNINSPLNSMYSLQSPLHGARLPLTPTTASSSVTRSTSPTNSVASTSHTSMSFQQQQAHSAAATPSPKHSPGAPGGADGASVAATPNTLNGTNWMTSQIPGIQSLMAPVPSPSGSSNTSASSSVGPRRKTKLINETRRAICVFAEENPSARQEDIASRYQIERSTVSKILKQKDKWKSIIPGGASSRVAKHRPSKFPDIETRLSAWAHECAITNYYLTDHAIREKAKTVARSLGYPEEKFKASSGWVEKFKERNNIRKGKVNGEPTGAASAVRSLSAASSFVQGPESEMESATPSETEETTDYIGEVNQVEPPTIPPFTYAQHPQAHVHAMPNPLSGQTTRHDAYVHTPGYAQTQAHPHAHALPDHHSNNHLLALASAAVAVDDLSHDKYTAEQERMDNEMAWIMELKRKLNQQPPMLDLIKSDAIQITRFYEQGSLTQAAFKQAVEMLCAFVGIDFAYGVYDIRTYLVERMNTLLARLA</sequence>
<keyword evidence="7" id="KW-0238">DNA-binding</keyword>
<dbReference type="InterPro" id="IPR006600">
    <property type="entry name" value="HTH_CenpB_DNA-bd_dom"/>
</dbReference>
<dbReference type="InterPro" id="IPR032675">
    <property type="entry name" value="LRR_dom_sf"/>
</dbReference>
<evidence type="ECO:0000256" key="6">
    <source>
        <dbReference type="ARBA" id="ARBA00022989"/>
    </source>
</evidence>
<dbReference type="Gene3D" id="2.30.30.190">
    <property type="entry name" value="CAP Gly-rich-like domain"/>
    <property type="match status" value="1"/>
</dbReference>
<evidence type="ECO:0000256" key="5">
    <source>
        <dbReference type="ARBA" id="ARBA00022737"/>
    </source>
</evidence>
<evidence type="ECO:0000256" key="3">
    <source>
        <dbReference type="ARBA" id="ARBA00022448"/>
    </source>
</evidence>
<dbReference type="SUPFAM" id="SSF52058">
    <property type="entry name" value="L domain-like"/>
    <property type="match status" value="1"/>
</dbReference>
<keyword evidence="3" id="KW-0813">Transport</keyword>
<dbReference type="Pfam" id="PF00153">
    <property type="entry name" value="Mito_carr"/>
    <property type="match status" value="3"/>
</dbReference>
<evidence type="ECO:0008006" key="15">
    <source>
        <dbReference type="Google" id="ProtNLM"/>
    </source>
</evidence>
<evidence type="ECO:0000256" key="7">
    <source>
        <dbReference type="ARBA" id="ARBA00023125"/>
    </source>
</evidence>
<feature type="repeat" description="Solcar" evidence="9">
    <location>
        <begin position="577"/>
        <end position="661"/>
    </location>
</feature>
<dbReference type="InterPro" id="IPR036859">
    <property type="entry name" value="CAP-Gly_dom_sf"/>
</dbReference>
<keyword evidence="4 9" id="KW-0812">Transmembrane</keyword>
<dbReference type="InterPro" id="IPR023395">
    <property type="entry name" value="MCP_dom_sf"/>
</dbReference>
<evidence type="ECO:0000256" key="9">
    <source>
        <dbReference type="PROSITE-ProRule" id="PRU00282"/>
    </source>
</evidence>
<proteinExistence type="inferred from homology"/>
<evidence type="ECO:0000256" key="10">
    <source>
        <dbReference type="SAM" id="MobiDB-lite"/>
    </source>
</evidence>
<feature type="domain" description="HTH CENPB-type" evidence="12">
    <location>
        <begin position="1066"/>
        <end position="1139"/>
    </location>
</feature>
<feature type="compositionally biased region" description="Low complexity" evidence="10">
    <location>
        <begin position="1147"/>
        <end position="1159"/>
    </location>
</feature>
<evidence type="ECO:0000256" key="1">
    <source>
        <dbReference type="ARBA" id="ARBA00004141"/>
    </source>
</evidence>
<dbReference type="InterPro" id="IPR009057">
    <property type="entry name" value="Homeodomain-like_sf"/>
</dbReference>
<accession>A0A4T0FE60</accession>
<name>A0A4T0FE60_9BASI</name>
<evidence type="ECO:0000259" key="12">
    <source>
        <dbReference type="PROSITE" id="PS51253"/>
    </source>
</evidence>
<evidence type="ECO:0000313" key="14">
    <source>
        <dbReference type="Proteomes" id="UP000310189"/>
    </source>
</evidence>
<feature type="region of interest" description="Disordered" evidence="10">
    <location>
        <begin position="897"/>
        <end position="1009"/>
    </location>
</feature>
<dbReference type="PROSITE" id="PS50245">
    <property type="entry name" value="CAP_GLY_2"/>
    <property type="match status" value="1"/>
</dbReference>
<evidence type="ECO:0000256" key="2">
    <source>
        <dbReference type="ARBA" id="ARBA00006375"/>
    </source>
</evidence>
<keyword evidence="6" id="KW-1133">Transmembrane helix</keyword>
<keyword evidence="5" id="KW-0677">Repeat</keyword>
<evidence type="ECO:0000313" key="13">
    <source>
        <dbReference type="EMBL" id="TIA85485.1"/>
    </source>
</evidence>
<evidence type="ECO:0000256" key="8">
    <source>
        <dbReference type="ARBA" id="ARBA00023136"/>
    </source>
</evidence>
<comment type="caution">
    <text evidence="13">The sequence shown here is derived from an EMBL/GenBank/DDBJ whole genome shotgun (WGS) entry which is preliminary data.</text>
</comment>
<dbReference type="InterPro" id="IPR018108">
    <property type="entry name" value="MCP_transmembrane"/>
</dbReference>
<dbReference type="PROSITE" id="PS51253">
    <property type="entry name" value="HTH_CENPB"/>
    <property type="match status" value="1"/>
</dbReference>
<dbReference type="Pfam" id="PF01302">
    <property type="entry name" value="CAP_GLY"/>
    <property type="match status" value="1"/>
</dbReference>
<dbReference type="SUPFAM" id="SSF46689">
    <property type="entry name" value="Homeodomain-like"/>
    <property type="match status" value="2"/>
</dbReference>
<dbReference type="GO" id="GO:0003677">
    <property type="term" value="F:DNA binding"/>
    <property type="evidence" value="ECO:0007669"/>
    <property type="project" value="UniProtKB-KW"/>
</dbReference>
<dbReference type="PANTHER" id="PTHR45667">
    <property type="entry name" value="S-ADENOSYLMETHIONINE MITOCHONDRIAL CARRIER PROTEIN"/>
    <property type="match status" value="1"/>
</dbReference>
<dbReference type="SUPFAM" id="SSF74924">
    <property type="entry name" value="Cap-Gly domain"/>
    <property type="match status" value="1"/>
</dbReference>
<reference evidence="13 14" key="1">
    <citation type="submission" date="2019-03" db="EMBL/GenBank/DDBJ databases">
        <title>Sequencing 23 genomes of Wallemia ichthyophaga.</title>
        <authorList>
            <person name="Gostincar C."/>
        </authorList>
    </citation>
    <scope>NUCLEOTIDE SEQUENCE [LARGE SCALE GENOMIC DNA]</scope>
    <source>
        <strain evidence="13 14">EXF-5753</strain>
    </source>
</reference>
<comment type="subcellular location">
    <subcellularLocation>
        <location evidence="1">Membrane</location>
        <topology evidence="1">Multi-pass membrane protein</topology>
    </subcellularLocation>
</comment>
<dbReference type="Gene3D" id="3.80.10.10">
    <property type="entry name" value="Ribonuclease Inhibitor"/>
    <property type="match status" value="3"/>
</dbReference>
<dbReference type="InterPro" id="IPR000938">
    <property type="entry name" value="CAP-Gly_domain"/>
</dbReference>
<evidence type="ECO:0000256" key="4">
    <source>
        <dbReference type="ARBA" id="ARBA00022692"/>
    </source>
</evidence>
<feature type="compositionally biased region" description="Polar residues" evidence="10">
    <location>
        <begin position="964"/>
        <end position="980"/>
    </location>
</feature>
<keyword evidence="8 9" id="KW-0472">Membrane</keyword>
<dbReference type="SMART" id="SM01052">
    <property type="entry name" value="CAP_GLY"/>
    <property type="match status" value="1"/>
</dbReference>
<organism evidence="13 14">
    <name type="scientific">Wallemia hederae</name>
    <dbReference type="NCBI Taxonomy" id="1540922"/>
    <lineage>
        <taxon>Eukaryota</taxon>
        <taxon>Fungi</taxon>
        <taxon>Dikarya</taxon>
        <taxon>Basidiomycota</taxon>
        <taxon>Wallemiomycotina</taxon>
        <taxon>Wallemiomycetes</taxon>
        <taxon>Wallemiales</taxon>
        <taxon>Wallemiaceae</taxon>
        <taxon>Wallemia</taxon>
    </lineage>
</organism>
<dbReference type="SMART" id="SM00674">
    <property type="entry name" value="CENPB"/>
    <property type="match status" value="1"/>
</dbReference>
<comment type="similarity">
    <text evidence="2">Belongs to the mitochondrial carrier (TC 2.A.29) family.</text>
</comment>
<evidence type="ECO:0000259" key="11">
    <source>
        <dbReference type="PROSITE" id="PS50245"/>
    </source>
</evidence>
<dbReference type="InterPro" id="IPR001611">
    <property type="entry name" value="Leu-rich_rpt"/>
</dbReference>
<dbReference type="PROSITE" id="PS51450">
    <property type="entry name" value="LRR"/>
    <property type="match status" value="1"/>
</dbReference>
<feature type="compositionally biased region" description="Low complexity" evidence="10">
    <location>
        <begin position="929"/>
        <end position="951"/>
    </location>
</feature>
<feature type="repeat" description="Solcar" evidence="9">
    <location>
        <begin position="493"/>
        <end position="566"/>
    </location>
</feature>
<dbReference type="Gene3D" id="1.50.40.10">
    <property type="entry name" value="Mitochondrial carrier domain"/>
    <property type="match status" value="1"/>
</dbReference>
<dbReference type="Gene3D" id="3.10.20.90">
    <property type="entry name" value="Phosphatidylinositol 3-kinase Catalytic Subunit, Chain A, domain 1"/>
    <property type="match status" value="1"/>
</dbReference>